<name>A0A2S7DEN2_9XANT</name>
<comment type="caution">
    <text evidence="1">The sequence shown here is derived from an EMBL/GenBank/DDBJ whole genome shotgun (WGS) entry which is preliminary data.</text>
</comment>
<dbReference type="OrthoDB" id="6053712at2"/>
<dbReference type="Proteomes" id="UP000239865">
    <property type="component" value="Unassembled WGS sequence"/>
</dbReference>
<gene>
    <name evidence="1" type="ORF">XmelCFBP4644_12425</name>
</gene>
<dbReference type="RefSeq" id="WP_017163199.1">
    <property type="nucleotide sequence ID" value="NZ_JAJGQH010000008.1"/>
</dbReference>
<dbReference type="EMBL" id="MDEH01000006">
    <property type="protein sequence ID" value="PPU72277.1"/>
    <property type="molecule type" value="Genomic_DNA"/>
</dbReference>
<evidence type="ECO:0000313" key="1">
    <source>
        <dbReference type="EMBL" id="PPU72277.1"/>
    </source>
</evidence>
<proteinExistence type="predicted"/>
<reference evidence="1 2" key="1">
    <citation type="submission" date="2016-08" db="EMBL/GenBank/DDBJ databases">
        <authorList>
            <person name="Seilhamer J.J."/>
        </authorList>
    </citation>
    <scope>NUCLEOTIDE SEQUENCE [LARGE SCALE GENOMIC DNA]</scope>
    <source>
        <strain evidence="1 2">CFBP4644</strain>
    </source>
</reference>
<organism evidence="1 2">
    <name type="scientific">Xanthomonas melonis</name>
    <dbReference type="NCBI Taxonomy" id="56456"/>
    <lineage>
        <taxon>Bacteria</taxon>
        <taxon>Pseudomonadati</taxon>
        <taxon>Pseudomonadota</taxon>
        <taxon>Gammaproteobacteria</taxon>
        <taxon>Lysobacterales</taxon>
        <taxon>Lysobacteraceae</taxon>
        <taxon>Xanthomonas</taxon>
    </lineage>
</organism>
<evidence type="ECO:0000313" key="2">
    <source>
        <dbReference type="Proteomes" id="UP000239865"/>
    </source>
</evidence>
<sequence length="85" mass="9419">MHLKPIVREALLAAFQSPDHALRRTRAGFRGATDRAFTRRAINWLEESRLADFDHRDFPSVVTLNARGIAHAQQLTAPVSQAGAA</sequence>
<protein>
    <submittedName>
        <fullName evidence="1">Uncharacterized protein</fullName>
    </submittedName>
</protein>
<dbReference type="AlphaFoldDB" id="A0A2S7DEN2"/>
<accession>A0A2S7DEN2</accession>